<feature type="signal peptide" evidence="7">
    <location>
        <begin position="1"/>
        <end position="19"/>
    </location>
</feature>
<feature type="chain" id="PRO_5027537397" evidence="7">
    <location>
        <begin position="20"/>
        <end position="392"/>
    </location>
</feature>
<dbReference type="InterPro" id="IPR001579">
    <property type="entry name" value="Glyco_hydro_18_chit_AS"/>
</dbReference>
<dbReference type="GO" id="GO:0008061">
    <property type="term" value="F:chitin binding"/>
    <property type="evidence" value="ECO:0007669"/>
    <property type="project" value="InterPro"/>
</dbReference>
<dbReference type="KEGG" id="dvv:114333853"/>
<evidence type="ECO:0000256" key="7">
    <source>
        <dbReference type="SAM" id="SignalP"/>
    </source>
</evidence>
<evidence type="ECO:0000256" key="6">
    <source>
        <dbReference type="RuleBase" id="RU004453"/>
    </source>
</evidence>
<evidence type="ECO:0000256" key="1">
    <source>
        <dbReference type="ARBA" id="ARBA00022729"/>
    </source>
</evidence>
<dbReference type="GO" id="GO:0006032">
    <property type="term" value="P:chitin catabolic process"/>
    <property type="evidence" value="ECO:0007669"/>
    <property type="project" value="TreeGrafter"/>
</dbReference>
<dbReference type="OrthoDB" id="73875at2759"/>
<dbReference type="SMART" id="SM00636">
    <property type="entry name" value="Glyco_18"/>
    <property type="match status" value="1"/>
</dbReference>
<dbReference type="FunFam" id="3.10.50.10:FF:000003">
    <property type="entry name" value="Class V chitinase CHIT5b"/>
    <property type="match status" value="1"/>
</dbReference>
<evidence type="ECO:0000256" key="5">
    <source>
        <dbReference type="RuleBase" id="RU000489"/>
    </source>
</evidence>
<organism evidence="9">
    <name type="scientific">Diabrotica virgifera virgifera</name>
    <name type="common">western corn rootworm</name>
    <dbReference type="NCBI Taxonomy" id="50390"/>
    <lineage>
        <taxon>Eukaryota</taxon>
        <taxon>Metazoa</taxon>
        <taxon>Ecdysozoa</taxon>
        <taxon>Arthropoda</taxon>
        <taxon>Hexapoda</taxon>
        <taxon>Insecta</taxon>
        <taxon>Pterygota</taxon>
        <taxon>Neoptera</taxon>
        <taxon>Endopterygota</taxon>
        <taxon>Coleoptera</taxon>
        <taxon>Polyphaga</taxon>
        <taxon>Cucujiformia</taxon>
        <taxon>Chrysomeloidea</taxon>
        <taxon>Chrysomelidae</taxon>
        <taxon>Galerucinae</taxon>
        <taxon>Diabroticina</taxon>
        <taxon>Diabroticites</taxon>
        <taxon>Diabrotica</taxon>
    </lineage>
</organism>
<keyword evidence="1 7" id="KW-0732">Signal</keyword>
<dbReference type="Gene3D" id="3.20.20.80">
    <property type="entry name" value="Glycosidases"/>
    <property type="match status" value="1"/>
</dbReference>
<comment type="similarity">
    <text evidence="6">Belongs to the glycosyl hydrolase 18 family.</text>
</comment>
<dbReference type="InterPro" id="IPR011583">
    <property type="entry name" value="Chitinase_II/V-like_cat"/>
</dbReference>
<dbReference type="PROSITE" id="PS51257">
    <property type="entry name" value="PROKAR_LIPOPROTEIN"/>
    <property type="match status" value="1"/>
</dbReference>
<dbReference type="AlphaFoldDB" id="A0A6P7G3Q2"/>
<dbReference type="InterPro" id="IPR029070">
    <property type="entry name" value="Chitinase_insertion_sf"/>
</dbReference>
<evidence type="ECO:0000256" key="4">
    <source>
        <dbReference type="ARBA" id="ARBA00023295"/>
    </source>
</evidence>
<dbReference type="SUPFAM" id="SSF54556">
    <property type="entry name" value="Chitinase insertion domain"/>
    <property type="match status" value="1"/>
</dbReference>
<dbReference type="PANTHER" id="PTHR11177">
    <property type="entry name" value="CHITINASE"/>
    <property type="match status" value="1"/>
</dbReference>
<protein>
    <submittedName>
        <fullName evidence="9">Chitotriosidase-1-like isoform X1</fullName>
    </submittedName>
</protein>
<keyword evidence="2 5" id="KW-0378">Hydrolase</keyword>
<dbReference type="PROSITE" id="PS01095">
    <property type="entry name" value="GH18_1"/>
    <property type="match status" value="1"/>
</dbReference>
<dbReference type="Gene3D" id="3.10.50.10">
    <property type="match status" value="1"/>
</dbReference>
<dbReference type="InterPro" id="IPR001223">
    <property type="entry name" value="Glyco_hydro18_cat"/>
</dbReference>
<feature type="domain" description="GH18" evidence="8">
    <location>
        <begin position="47"/>
        <end position="388"/>
    </location>
</feature>
<dbReference type="InterPro" id="IPR017853">
    <property type="entry name" value="GH"/>
</dbReference>
<dbReference type="GO" id="GO:0005576">
    <property type="term" value="C:extracellular region"/>
    <property type="evidence" value="ECO:0007669"/>
    <property type="project" value="TreeGrafter"/>
</dbReference>
<name>A0A6P7G3Q2_DIAVI</name>
<dbReference type="InParanoid" id="A0A6P7G3Q2"/>
<evidence type="ECO:0000256" key="2">
    <source>
        <dbReference type="ARBA" id="ARBA00022801"/>
    </source>
</evidence>
<dbReference type="PROSITE" id="PS51910">
    <property type="entry name" value="GH18_2"/>
    <property type="match status" value="1"/>
</dbReference>
<accession>A0A6P7G3Q2</accession>
<dbReference type="SUPFAM" id="SSF51445">
    <property type="entry name" value="(Trans)glycosidases"/>
    <property type="match status" value="1"/>
</dbReference>
<dbReference type="GO" id="GO:0004568">
    <property type="term" value="F:chitinase activity"/>
    <property type="evidence" value="ECO:0007669"/>
    <property type="project" value="UniProtKB-ARBA"/>
</dbReference>
<dbReference type="RefSeq" id="XP_028139648.1">
    <property type="nucleotide sequence ID" value="XM_028283847.1"/>
</dbReference>
<keyword evidence="4 5" id="KW-0326">Glycosidase</keyword>
<dbReference type="GO" id="GO:0005975">
    <property type="term" value="P:carbohydrate metabolic process"/>
    <property type="evidence" value="ECO:0007669"/>
    <property type="project" value="InterPro"/>
</dbReference>
<evidence type="ECO:0000313" key="9">
    <source>
        <dbReference type="RefSeq" id="XP_028139648.1"/>
    </source>
</evidence>
<proteinExistence type="inferred from homology"/>
<dbReference type="InterPro" id="IPR050314">
    <property type="entry name" value="Glycosyl_Hydrlase_18"/>
</dbReference>
<dbReference type="Pfam" id="PF00704">
    <property type="entry name" value="Glyco_hydro_18"/>
    <property type="match status" value="1"/>
</dbReference>
<gene>
    <name evidence="9" type="primary">LOC114333853</name>
</gene>
<reference evidence="9" key="1">
    <citation type="submission" date="2025-08" db="UniProtKB">
        <authorList>
            <consortium name="RefSeq"/>
        </authorList>
    </citation>
    <scope>IDENTIFICATION</scope>
    <source>
        <tissue evidence="9">Whole insect</tissue>
    </source>
</reference>
<sequence>MKWCGIIVIFCVVLGAVSCAPTNFTSKWHRFFYRSNFLLNNLNIVCGNVICYYTGSFGIKVAPPESIDTNLCTHLNYAFVKINENGTLIHNKYVDIKKEMYKRVASLKKMNPKLKILISIGDTPAAVFSEVAADPDKRHSLIQNTIDFLRLHGFDGVDVDWEKPYSKDEENFIHLLKEFKKALETKNYLLSVAVYPYPDAGYIVPKITENVDMINIMCYNFYGPWSIYTGHNAALFASPVESAYERNHLNTAMGLQNWLKAGATKEKVNVGIPFYGRTFTLADPNDHGFHAPITGSGKPSTATYRQICSNFANYTSVWDDTQKVYYKYYEDQWLTYEEERSVKEKAKYIRSQNVAGAMIWQIGQDDINGECGPKQGLLQVVNKYLHEDNNLC</sequence>
<evidence type="ECO:0000259" key="8">
    <source>
        <dbReference type="PROSITE" id="PS51910"/>
    </source>
</evidence>
<dbReference type="PANTHER" id="PTHR11177:SF360">
    <property type="entry name" value="CHITINASE 4-RELATED"/>
    <property type="match status" value="1"/>
</dbReference>
<evidence type="ECO:0000256" key="3">
    <source>
        <dbReference type="ARBA" id="ARBA00023180"/>
    </source>
</evidence>
<keyword evidence="3" id="KW-0325">Glycoprotein</keyword>